<reference evidence="3 4" key="1">
    <citation type="submission" date="2017-10" db="EMBL/GenBank/DDBJ databases">
        <title>Comparative genomics in systemic dimorphic fungi from Ajellomycetaceae.</title>
        <authorList>
            <person name="Munoz J.F."/>
            <person name="Mcewen J.G."/>
            <person name="Clay O.K."/>
            <person name="Cuomo C.A."/>
        </authorList>
    </citation>
    <scope>NUCLEOTIDE SEQUENCE [LARGE SCALE GENOMIC DNA]</scope>
    <source>
        <strain evidence="3 4">UAMH7299</strain>
    </source>
</reference>
<dbReference type="AlphaFoldDB" id="A0A2B7X051"/>
<accession>A0A2B7X051</accession>
<evidence type="ECO:0000259" key="2">
    <source>
        <dbReference type="Pfam" id="PF26335"/>
    </source>
</evidence>
<keyword evidence="4" id="KW-1185">Reference proteome</keyword>
<dbReference type="InterPro" id="IPR051478">
    <property type="entry name" value="Beta-lactamase-like_AB/R"/>
</dbReference>
<dbReference type="OrthoDB" id="10250282at2759"/>
<dbReference type="Pfam" id="PF00144">
    <property type="entry name" value="Beta-lactamase"/>
    <property type="match status" value="1"/>
</dbReference>
<feature type="domain" description="Beta-lactamase-like ARB-00930-like C-terminal" evidence="2">
    <location>
        <begin position="413"/>
        <end position="572"/>
    </location>
</feature>
<dbReference type="SUPFAM" id="SSF56601">
    <property type="entry name" value="beta-lactamase/transpeptidase-like"/>
    <property type="match status" value="1"/>
</dbReference>
<dbReference type="InterPro" id="IPR001466">
    <property type="entry name" value="Beta-lactam-related"/>
</dbReference>
<dbReference type="STRING" id="1447883.A0A2B7X051"/>
<organism evidence="3 4">
    <name type="scientific">Polytolypa hystricis (strain UAMH7299)</name>
    <dbReference type="NCBI Taxonomy" id="1447883"/>
    <lineage>
        <taxon>Eukaryota</taxon>
        <taxon>Fungi</taxon>
        <taxon>Dikarya</taxon>
        <taxon>Ascomycota</taxon>
        <taxon>Pezizomycotina</taxon>
        <taxon>Eurotiomycetes</taxon>
        <taxon>Eurotiomycetidae</taxon>
        <taxon>Onygenales</taxon>
        <taxon>Onygenales incertae sedis</taxon>
        <taxon>Polytolypa</taxon>
    </lineage>
</organism>
<comment type="caution">
    <text evidence="3">The sequence shown here is derived from an EMBL/GenBank/DDBJ whole genome shotgun (WGS) entry which is preliminary data.</text>
</comment>
<sequence length="573" mass="61879">MILLLLLLVGLSNAETHCGVLGPAFPQPTNLSASKSWNERLSNFTKYIDNTLSLGHLNNQTDSFSLNVFSMHDDNNVIYDYHYEAPGLNGSLGPGKELNGDTIYRIGSISKLVSVYLFLIEAGFDALNERVIDHVPEIAAAVKSADSNNVAVPQWKDITIGALANVLTDFSTDALLRGTPGLPKVNGSQIPSCGLRGAQKPCNREQYFDLVLKRHPSNAPYSSPIYNNMNFDILMAALENMNDNATFEDMLSRSIAKPLNLTHFGIKKPDDSAGIIPGDAKSSYWNTSLGFGTANGGVYSSANDMAALGKAILGSKLLSPAVTRRWLKPTTNTADPNQSVGSPWEIYRLTEPRTIELFTKAGHLGLYDSSLILIPDYGVGFTILAAGEGTLDQGPWLSDLITGFLVPALEEEARQDALSKFAGKYVSASSNSTFVVSKKSDGKGGLLVDQWINNGVSVLDTTIVKPFASDLSKVGIRIYPTKLTASCSSDGGNKTCDKTSYASFRAIFDLPKPEVLPPPALSVFTAPCEKWSTVDGIPYGNIGLDDLVFHIDEKGVATALEVRAWRETLKRVV</sequence>
<dbReference type="PANTHER" id="PTHR22935:SF97">
    <property type="entry name" value="BETA-LACTAMASE-RELATED DOMAIN-CONTAINING PROTEIN"/>
    <property type="match status" value="1"/>
</dbReference>
<evidence type="ECO:0000313" key="3">
    <source>
        <dbReference type="EMBL" id="PGH02259.1"/>
    </source>
</evidence>
<protein>
    <submittedName>
        <fullName evidence="3">Uncharacterized protein</fullName>
    </submittedName>
</protein>
<dbReference type="Gene3D" id="3.40.710.10">
    <property type="entry name" value="DD-peptidase/beta-lactamase superfamily"/>
    <property type="match status" value="1"/>
</dbReference>
<gene>
    <name evidence="3" type="ORF">AJ80_08884</name>
</gene>
<dbReference type="PANTHER" id="PTHR22935">
    <property type="entry name" value="PENICILLIN-BINDING PROTEIN"/>
    <property type="match status" value="1"/>
</dbReference>
<dbReference type="EMBL" id="PDNA01000225">
    <property type="protein sequence ID" value="PGH02259.1"/>
    <property type="molecule type" value="Genomic_DNA"/>
</dbReference>
<evidence type="ECO:0000259" key="1">
    <source>
        <dbReference type="Pfam" id="PF00144"/>
    </source>
</evidence>
<name>A0A2B7X051_POLH7</name>
<dbReference type="Proteomes" id="UP000224634">
    <property type="component" value="Unassembled WGS sequence"/>
</dbReference>
<feature type="domain" description="Beta-lactamase-related" evidence="1">
    <location>
        <begin position="74"/>
        <end position="390"/>
    </location>
</feature>
<dbReference type="InterPro" id="IPR012338">
    <property type="entry name" value="Beta-lactam/transpept-like"/>
</dbReference>
<evidence type="ECO:0000313" key="4">
    <source>
        <dbReference type="Proteomes" id="UP000224634"/>
    </source>
</evidence>
<dbReference type="Pfam" id="PF26335">
    <property type="entry name" value="ARB_00930_C"/>
    <property type="match status" value="1"/>
</dbReference>
<proteinExistence type="predicted"/>
<dbReference type="InterPro" id="IPR058664">
    <property type="entry name" value="ARB_00930-like_C"/>
</dbReference>